<keyword evidence="5" id="KW-1185">Reference proteome</keyword>
<dbReference type="Proteomes" id="UP000822688">
    <property type="component" value="Chromosome 7"/>
</dbReference>
<dbReference type="InterPro" id="IPR005123">
    <property type="entry name" value="Oxoglu/Fe-dep_dioxygenase_dom"/>
</dbReference>
<dbReference type="InterPro" id="IPR044842">
    <property type="entry name" value="ALKBH9B/ALKBH10B-like"/>
</dbReference>
<dbReference type="EMBL" id="CM026428">
    <property type="protein sequence ID" value="KAG0566334.1"/>
    <property type="molecule type" value="Genomic_DNA"/>
</dbReference>
<comment type="caution">
    <text evidence="4">The sequence shown here is derived from an EMBL/GenBank/DDBJ whole genome shotgun (WGS) entry which is preliminary data.</text>
</comment>
<dbReference type="GO" id="GO:0032451">
    <property type="term" value="F:demethylase activity"/>
    <property type="evidence" value="ECO:0007669"/>
    <property type="project" value="InterPro"/>
</dbReference>
<dbReference type="PANTHER" id="PTHR31447:SF23">
    <property type="entry name" value="2-OXOGLUTARATE AND FE(II)-DEPENDENT OXYGENASE SUPERFAMILY PROTEIN"/>
    <property type="match status" value="1"/>
</dbReference>
<dbReference type="Pfam" id="PF13532">
    <property type="entry name" value="2OG-FeII_Oxy_2"/>
    <property type="match status" value="1"/>
</dbReference>
<gene>
    <name evidence="4" type="ORF">KC19_7G055700</name>
</gene>
<dbReference type="PROSITE" id="PS51471">
    <property type="entry name" value="FE2OG_OXY"/>
    <property type="match status" value="1"/>
</dbReference>
<dbReference type="SUPFAM" id="SSF51197">
    <property type="entry name" value="Clavaminate synthase-like"/>
    <property type="match status" value="1"/>
</dbReference>
<sequence>MLLMSSAGGLTRLGKMGSVGDESQGAVAEVVKELPAEPHLQEAEIREDAATEEPVVDKVEDTSVEVIEEPHVDKVKDVLVEVIGEPHVDKVEDASVEVIEEPHVDKVEDGSVEVNRVIEEPQVDVVEGASVDAVTQKFSEVMGTGIDEKVDNGVMTTGEPEVMGNDAGVEEVVPAPKRKLPSVKRFSARRSAGIDDGNTMDYGSVATGDAVPDSKAPSAIRKQRGAHRFSSRIGLGIDDRDTVDYGSVTTDTPPKPSPKPVETSAVAEEAVPTITPKKVLSVAEREQLRLLNIKRNKEIVCLERVRGKLVDITAGLELHTGVFSRVEQQKLVDLVRELQAKGRRNELKERTYSEPRKWMRGKGRVTLQFGCCYNYAVDKNGNPPGILRDDVVDPIPPLLRTTIKRLVRWHVLPPTCVPDSCIINMYEEGDCIPPHIDHHDFLRPFCTLSLLSECNIVFGANLEILGPGDFGGTLSLPLPVGSVLVLNGNGADVAKHAVPAVPTERISITFRKMDPAKVPRGFSIDKELQDLRPAALPSMQPDES</sequence>
<evidence type="ECO:0000313" key="5">
    <source>
        <dbReference type="Proteomes" id="UP000822688"/>
    </source>
</evidence>
<evidence type="ECO:0000259" key="3">
    <source>
        <dbReference type="PROSITE" id="PS51471"/>
    </source>
</evidence>
<proteinExistence type="inferred from homology"/>
<accession>A0A8T0H7J1</accession>
<dbReference type="InterPro" id="IPR037151">
    <property type="entry name" value="AlkB-like_sf"/>
</dbReference>
<dbReference type="Gene3D" id="2.60.120.590">
    <property type="entry name" value="Alpha-ketoglutarate-dependent dioxygenase AlkB-like"/>
    <property type="match status" value="1"/>
</dbReference>
<dbReference type="PANTHER" id="PTHR31447">
    <property type="entry name" value="HYDROXYPROLINE-RICH GLYCOPROTEIN FAMILY PROTEIN-RELATED"/>
    <property type="match status" value="1"/>
</dbReference>
<evidence type="ECO:0000313" key="4">
    <source>
        <dbReference type="EMBL" id="KAG0566334.1"/>
    </source>
</evidence>
<organism evidence="4 5">
    <name type="scientific">Ceratodon purpureus</name>
    <name type="common">Fire moss</name>
    <name type="synonym">Dicranum purpureum</name>
    <dbReference type="NCBI Taxonomy" id="3225"/>
    <lineage>
        <taxon>Eukaryota</taxon>
        <taxon>Viridiplantae</taxon>
        <taxon>Streptophyta</taxon>
        <taxon>Embryophyta</taxon>
        <taxon>Bryophyta</taxon>
        <taxon>Bryophytina</taxon>
        <taxon>Bryopsida</taxon>
        <taxon>Dicranidae</taxon>
        <taxon>Pseudoditrichales</taxon>
        <taxon>Ditrichaceae</taxon>
        <taxon>Ceratodon</taxon>
    </lineage>
</organism>
<evidence type="ECO:0000256" key="1">
    <source>
        <dbReference type="ARBA" id="ARBA00007879"/>
    </source>
</evidence>
<comment type="similarity">
    <text evidence="1">Belongs to the alkB family.</text>
</comment>
<dbReference type="GO" id="GO:0006402">
    <property type="term" value="P:mRNA catabolic process"/>
    <property type="evidence" value="ECO:0007669"/>
    <property type="project" value="InterPro"/>
</dbReference>
<protein>
    <recommendedName>
        <fullName evidence="3">Fe2OG dioxygenase domain-containing protein</fullName>
    </recommendedName>
</protein>
<dbReference type="InterPro" id="IPR027450">
    <property type="entry name" value="AlkB-like"/>
</dbReference>
<feature type="region of interest" description="Disordered" evidence="2">
    <location>
        <begin position="240"/>
        <end position="268"/>
    </location>
</feature>
<feature type="domain" description="Fe2OG dioxygenase" evidence="3">
    <location>
        <begin position="417"/>
        <end position="514"/>
    </location>
</feature>
<dbReference type="AlphaFoldDB" id="A0A8T0H7J1"/>
<reference evidence="4" key="1">
    <citation type="submission" date="2020-06" db="EMBL/GenBank/DDBJ databases">
        <title>WGS assembly of Ceratodon purpureus strain R40.</title>
        <authorList>
            <person name="Carey S.B."/>
            <person name="Jenkins J."/>
            <person name="Shu S."/>
            <person name="Lovell J.T."/>
            <person name="Sreedasyam A."/>
            <person name="Maumus F."/>
            <person name="Tiley G.P."/>
            <person name="Fernandez-Pozo N."/>
            <person name="Barry K."/>
            <person name="Chen C."/>
            <person name="Wang M."/>
            <person name="Lipzen A."/>
            <person name="Daum C."/>
            <person name="Saski C.A."/>
            <person name="Payton A.C."/>
            <person name="Mcbreen J.C."/>
            <person name="Conrad R.E."/>
            <person name="Kollar L.M."/>
            <person name="Olsson S."/>
            <person name="Huttunen S."/>
            <person name="Landis J.B."/>
            <person name="Wickett N.J."/>
            <person name="Johnson M.G."/>
            <person name="Rensing S.A."/>
            <person name="Grimwood J."/>
            <person name="Schmutz J."/>
            <person name="Mcdaniel S.F."/>
        </authorList>
    </citation>
    <scope>NUCLEOTIDE SEQUENCE</scope>
    <source>
        <strain evidence="4">R40</strain>
    </source>
</reference>
<dbReference type="GO" id="GO:0003729">
    <property type="term" value="F:mRNA binding"/>
    <property type="evidence" value="ECO:0007669"/>
    <property type="project" value="InterPro"/>
</dbReference>
<name>A0A8T0H7J1_CERPU</name>
<evidence type="ECO:0000256" key="2">
    <source>
        <dbReference type="SAM" id="MobiDB-lite"/>
    </source>
</evidence>